<evidence type="ECO:0000313" key="2">
    <source>
        <dbReference type="EMBL" id="OHA47666.1"/>
    </source>
</evidence>
<dbReference type="Gene3D" id="1.10.20.60">
    <property type="entry name" value="Glu-tRNAGln amidotransferase C subunit, N-terminal domain"/>
    <property type="match status" value="1"/>
</dbReference>
<dbReference type="NCBIfam" id="TIGR00135">
    <property type="entry name" value="gatC"/>
    <property type="match status" value="1"/>
</dbReference>
<reference evidence="2 3" key="1">
    <citation type="journal article" date="2016" name="Nat. Commun.">
        <title>Thousands of microbial genomes shed light on interconnected biogeochemical processes in an aquifer system.</title>
        <authorList>
            <person name="Anantharaman K."/>
            <person name="Brown C.T."/>
            <person name="Hug L.A."/>
            <person name="Sharon I."/>
            <person name="Castelle C.J."/>
            <person name="Probst A.J."/>
            <person name="Thomas B.C."/>
            <person name="Singh A."/>
            <person name="Wilkins M.J."/>
            <person name="Karaoz U."/>
            <person name="Brodie E.L."/>
            <person name="Williams K.H."/>
            <person name="Hubbard S.S."/>
            <person name="Banfield J.F."/>
        </authorList>
    </citation>
    <scope>NUCLEOTIDE SEQUENCE [LARGE SCALE GENOMIC DNA]</scope>
</reference>
<dbReference type="Pfam" id="PF02686">
    <property type="entry name" value="GatC"/>
    <property type="match status" value="1"/>
</dbReference>
<comment type="caution">
    <text evidence="2">The sequence shown here is derived from an EMBL/GenBank/DDBJ whole genome shotgun (WGS) entry which is preliminary data.</text>
</comment>
<dbReference type="AlphaFoldDB" id="A0A1G2PH38"/>
<protein>
    <recommendedName>
        <fullName evidence="1">Aspartyl/glutamyl-tRNA(Asn/Gln) amidotransferase subunit C</fullName>
        <shortName evidence="1">Asp/Glu-ADT subunit C</shortName>
        <ecNumber evidence="1">6.3.5.-</ecNumber>
    </recommendedName>
</protein>
<keyword evidence="1" id="KW-0067">ATP-binding</keyword>
<dbReference type="HAMAP" id="MF_00122">
    <property type="entry name" value="GatC"/>
    <property type="match status" value="1"/>
</dbReference>
<dbReference type="EMBL" id="MHSS01000015">
    <property type="protein sequence ID" value="OHA47666.1"/>
    <property type="molecule type" value="Genomic_DNA"/>
</dbReference>
<dbReference type="GO" id="GO:0006412">
    <property type="term" value="P:translation"/>
    <property type="evidence" value="ECO:0007669"/>
    <property type="project" value="UniProtKB-UniRule"/>
</dbReference>
<comment type="catalytic activity">
    <reaction evidence="1">
        <text>L-aspartyl-tRNA(Asn) + L-glutamine + ATP + H2O = L-asparaginyl-tRNA(Asn) + L-glutamate + ADP + phosphate + 2 H(+)</text>
        <dbReference type="Rhea" id="RHEA:14513"/>
        <dbReference type="Rhea" id="RHEA-COMP:9674"/>
        <dbReference type="Rhea" id="RHEA-COMP:9677"/>
        <dbReference type="ChEBI" id="CHEBI:15377"/>
        <dbReference type="ChEBI" id="CHEBI:15378"/>
        <dbReference type="ChEBI" id="CHEBI:29985"/>
        <dbReference type="ChEBI" id="CHEBI:30616"/>
        <dbReference type="ChEBI" id="CHEBI:43474"/>
        <dbReference type="ChEBI" id="CHEBI:58359"/>
        <dbReference type="ChEBI" id="CHEBI:78515"/>
        <dbReference type="ChEBI" id="CHEBI:78516"/>
        <dbReference type="ChEBI" id="CHEBI:456216"/>
    </reaction>
</comment>
<comment type="function">
    <text evidence="1">Allows the formation of correctly charged Asn-tRNA(Asn) or Gln-tRNA(Gln) through the transamidation of misacylated Asp-tRNA(Asn) or Glu-tRNA(Gln) in organisms which lack either or both of asparaginyl-tRNA or glutaminyl-tRNA synthetases. The reaction takes place in the presence of glutamine and ATP through an activated phospho-Asp-tRNA(Asn) or phospho-Glu-tRNA(Gln).</text>
</comment>
<sequence>MIDDKTVRHIAHLAHVGLNDNDIGKFSKELSAILEYIKELDRYDTTEVDAIAHATGLENQARKDISKDAALANIKKELLEEQAPKTQNDFVVVPRVIE</sequence>
<dbReference type="EC" id="6.3.5.-" evidence="1"/>
<comment type="similarity">
    <text evidence="1">Belongs to the GatC family.</text>
</comment>
<accession>A0A1G2PH38</accession>
<dbReference type="Proteomes" id="UP000177629">
    <property type="component" value="Unassembled WGS sequence"/>
</dbReference>
<dbReference type="GO" id="GO:0006450">
    <property type="term" value="P:regulation of translational fidelity"/>
    <property type="evidence" value="ECO:0007669"/>
    <property type="project" value="InterPro"/>
</dbReference>
<keyword evidence="1" id="KW-0547">Nucleotide-binding</keyword>
<keyword evidence="1" id="KW-0436">Ligase</keyword>
<keyword evidence="1" id="KW-0648">Protein biosynthesis</keyword>
<dbReference type="GO" id="GO:0050567">
    <property type="term" value="F:glutaminyl-tRNA synthase (glutamine-hydrolyzing) activity"/>
    <property type="evidence" value="ECO:0007669"/>
    <property type="project" value="UniProtKB-UniRule"/>
</dbReference>
<name>A0A1G2PH38_9BACT</name>
<dbReference type="InterPro" id="IPR003837">
    <property type="entry name" value="GatC"/>
</dbReference>
<dbReference type="SUPFAM" id="SSF141000">
    <property type="entry name" value="Glu-tRNAGln amidotransferase C subunit"/>
    <property type="match status" value="1"/>
</dbReference>
<proteinExistence type="inferred from homology"/>
<comment type="catalytic activity">
    <reaction evidence="1">
        <text>L-glutamyl-tRNA(Gln) + L-glutamine + ATP + H2O = L-glutaminyl-tRNA(Gln) + L-glutamate + ADP + phosphate + H(+)</text>
        <dbReference type="Rhea" id="RHEA:17521"/>
        <dbReference type="Rhea" id="RHEA-COMP:9681"/>
        <dbReference type="Rhea" id="RHEA-COMP:9684"/>
        <dbReference type="ChEBI" id="CHEBI:15377"/>
        <dbReference type="ChEBI" id="CHEBI:15378"/>
        <dbReference type="ChEBI" id="CHEBI:29985"/>
        <dbReference type="ChEBI" id="CHEBI:30616"/>
        <dbReference type="ChEBI" id="CHEBI:43474"/>
        <dbReference type="ChEBI" id="CHEBI:58359"/>
        <dbReference type="ChEBI" id="CHEBI:78520"/>
        <dbReference type="ChEBI" id="CHEBI:78521"/>
        <dbReference type="ChEBI" id="CHEBI:456216"/>
    </reaction>
</comment>
<dbReference type="InterPro" id="IPR036113">
    <property type="entry name" value="Asp/Glu-ADT_sf_sub_c"/>
</dbReference>
<evidence type="ECO:0000313" key="3">
    <source>
        <dbReference type="Proteomes" id="UP000177629"/>
    </source>
</evidence>
<dbReference type="GO" id="GO:0050566">
    <property type="term" value="F:asparaginyl-tRNA synthase (glutamine-hydrolyzing) activity"/>
    <property type="evidence" value="ECO:0007669"/>
    <property type="project" value="RHEA"/>
</dbReference>
<dbReference type="STRING" id="1802362.A2806_03560"/>
<comment type="subunit">
    <text evidence="1">Heterotrimer of A, B and C subunits.</text>
</comment>
<organism evidence="2 3">
    <name type="scientific">Candidatus Terrybacteria bacterium RIFCSPHIGHO2_01_FULL_48_17</name>
    <dbReference type="NCBI Taxonomy" id="1802362"/>
    <lineage>
        <taxon>Bacteria</taxon>
        <taxon>Candidatus Terryibacteriota</taxon>
    </lineage>
</organism>
<gene>
    <name evidence="1" type="primary">gatC</name>
    <name evidence="2" type="ORF">A2806_03560</name>
</gene>
<evidence type="ECO:0000256" key="1">
    <source>
        <dbReference type="HAMAP-Rule" id="MF_00122"/>
    </source>
</evidence>
<dbReference type="GO" id="GO:0005524">
    <property type="term" value="F:ATP binding"/>
    <property type="evidence" value="ECO:0007669"/>
    <property type="project" value="UniProtKB-KW"/>
</dbReference>